<reference evidence="1 2" key="2">
    <citation type="journal article" date="2021" name="Int. J. Syst. Evol. Microbiol.">
        <title>Isolation and Polyphasic Characterization of Desulfuromonas versatilis sp. Nov., an Electrogenic Bacteria Capable of Versatile Metabolism Isolated from a Graphene Oxide-Reducing Enrichment Culture.</title>
        <authorList>
            <person name="Xie L."/>
            <person name="Yoshida N."/>
            <person name="Ishii S."/>
            <person name="Meng L."/>
        </authorList>
    </citation>
    <scope>NUCLEOTIDE SEQUENCE [LARGE SCALE GENOMIC DNA]</scope>
    <source>
        <strain evidence="1 2">NIT-T3</strain>
    </source>
</reference>
<evidence type="ECO:0000313" key="2">
    <source>
        <dbReference type="Proteomes" id="UP001319827"/>
    </source>
</evidence>
<dbReference type="Proteomes" id="UP001319827">
    <property type="component" value="Chromosome"/>
</dbReference>
<gene>
    <name evidence="1" type="ORF">DESUT3_14650</name>
</gene>
<organism evidence="1 2">
    <name type="scientific">Desulfuromonas versatilis</name>
    <dbReference type="NCBI Taxonomy" id="2802975"/>
    <lineage>
        <taxon>Bacteria</taxon>
        <taxon>Pseudomonadati</taxon>
        <taxon>Thermodesulfobacteriota</taxon>
        <taxon>Desulfuromonadia</taxon>
        <taxon>Desulfuromonadales</taxon>
        <taxon>Desulfuromonadaceae</taxon>
        <taxon>Desulfuromonas</taxon>
    </lineage>
</organism>
<accession>A0ABM8HUR1</accession>
<sequence length="88" mass="9977">MTQRVLANSDILELEMAVPQGHRHLRATLRLRTGEEIVLQEATLANLVRGYVAVKTHPLREGIRMQGRDLGSTEKKDGFADWQLLEDL</sequence>
<evidence type="ECO:0000313" key="1">
    <source>
        <dbReference type="EMBL" id="BCR04396.1"/>
    </source>
</evidence>
<dbReference type="RefSeq" id="WP_221251847.1">
    <property type="nucleotide sequence ID" value="NZ_AP024355.1"/>
</dbReference>
<reference evidence="1 2" key="1">
    <citation type="journal article" date="2016" name="C (Basel)">
        <title>Selective Growth of and Electricity Production by Marine Exoelectrogenic Bacteria in Self-Aggregated Hydrogel of Microbially Reduced Graphene Oxide.</title>
        <authorList>
            <person name="Yoshida N."/>
            <person name="Goto Y."/>
            <person name="Miyata Y."/>
        </authorList>
    </citation>
    <scope>NUCLEOTIDE SEQUENCE [LARGE SCALE GENOMIC DNA]</scope>
    <source>
        <strain evidence="1 2">NIT-T3</strain>
    </source>
</reference>
<proteinExistence type="predicted"/>
<keyword evidence="2" id="KW-1185">Reference proteome</keyword>
<dbReference type="EMBL" id="AP024355">
    <property type="protein sequence ID" value="BCR04396.1"/>
    <property type="molecule type" value="Genomic_DNA"/>
</dbReference>
<protein>
    <submittedName>
        <fullName evidence="1">Uncharacterized protein</fullName>
    </submittedName>
</protein>
<name>A0ABM8HUR1_9BACT</name>